<name>A0AB36R763_9HYPH</name>
<evidence type="ECO:0000313" key="2">
    <source>
        <dbReference type="Proteomes" id="UP000216215"/>
    </source>
</evidence>
<reference evidence="2" key="1">
    <citation type="submission" date="2017-08" db="EMBL/GenBank/DDBJ databases">
        <title>Mesorhizobium wenxinae sp. nov., a novel rhizobial species isolated from root nodules of chickpea (Cicer arietinum L.).</title>
        <authorList>
            <person name="Zhang J."/>
        </authorList>
    </citation>
    <scope>NUCLEOTIDE SEQUENCE [LARGE SCALE GENOMIC DNA]</scope>
    <source>
        <strain evidence="2">USDA 3392</strain>
    </source>
</reference>
<dbReference type="Proteomes" id="UP000216215">
    <property type="component" value="Unassembled WGS sequence"/>
</dbReference>
<evidence type="ECO:0000313" key="1">
    <source>
        <dbReference type="EMBL" id="PAQ00674.1"/>
    </source>
</evidence>
<dbReference type="EMBL" id="NPKI01000021">
    <property type="protein sequence ID" value="PAQ00674.1"/>
    <property type="molecule type" value="Genomic_DNA"/>
</dbReference>
<dbReference type="AlphaFoldDB" id="A0AB36R763"/>
<protein>
    <recommendedName>
        <fullName evidence="3">IS110 family transposase</fullName>
    </recommendedName>
</protein>
<gene>
    <name evidence="1" type="ORF">CIT25_18755</name>
</gene>
<proteinExistence type="predicted"/>
<organism evidence="1 2">
    <name type="scientific">Mesorhizobium mediterraneum</name>
    <dbReference type="NCBI Taxonomy" id="43617"/>
    <lineage>
        <taxon>Bacteria</taxon>
        <taxon>Pseudomonadati</taxon>
        <taxon>Pseudomonadota</taxon>
        <taxon>Alphaproteobacteria</taxon>
        <taxon>Hyphomicrobiales</taxon>
        <taxon>Phyllobacteriaceae</taxon>
        <taxon>Mesorhizobium</taxon>
    </lineage>
</organism>
<keyword evidence="2" id="KW-1185">Reference proteome</keyword>
<evidence type="ECO:0008006" key="3">
    <source>
        <dbReference type="Google" id="ProtNLM"/>
    </source>
</evidence>
<sequence>MFARPSTCPAFALRFNPDLKAKYQALKAAGKPAKVIILLRKLLILANALLKAQRKWPLKPLTETDTLAFQVRRAEIDQPRV</sequence>
<accession>A0AB36R763</accession>
<comment type="caution">
    <text evidence="1">The sequence shown here is derived from an EMBL/GenBank/DDBJ whole genome shotgun (WGS) entry which is preliminary data.</text>
</comment>